<dbReference type="InterPro" id="IPR050796">
    <property type="entry name" value="SCF_F-box_component"/>
</dbReference>
<feature type="compositionally biased region" description="Basic and acidic residues" evidence="1">
    <location>
        <begin position="308"/>
        <end position="324"/>
    </location>
</feature>
<dbReference type="STRING" id="63057.A0A2P5F0N6"/>
<feature type="domain" description="F-box" evidence="2">
    <location>
        <begin position="1"/>
        <end position="45"/>
    </location>
</feature>
<dbReference type="SUPFAM" id="SSF81383">
    <property type="entry name" value="F-box domain"/>
    <property type="match status" value="1"/>
</dbReference>
<dbReference type="Gene3D" id="1.20.1280.50">
    <property type="match status" value="1"/>
</dbReference>
<dbReference type="AlphaFoldDB" id="A0A2P5F0N6"/>
<accession>A0A2P5F0N6</accession>
<evidence type="ECO:0000256" key="1">
    <source>
        <dbReference type="SAM" id="MobiDB-lite"/>
    </source>
</evidence>
<dbReference type="PANTHER" id="PTHR31672">
    <property type="entry name" value="BNACNNG10540D PROTEIN"/>
    <property type="match status" value="1"/>
</dbReference>
<dbReference type="PROSITE" id="PS50181">
    <property type="entry name" value="FBOX"/>
    <property type="match status" value="1"/>
</dbReference>
<proteinExistence type="predicted"/>
<comment type="caution">
    <text evidence="3">The sequence shown here is derived from an EMBL/GenBank/DDBJ whole genome shotgun (WGS) entry which is preliminary data.</text>
</comment>
<dbReference type="EMBL" id="JXTC01000075">
    <property type="protein sequence ID" value="PON91356.1"/>
    <property type="molecule type" value="Genomic_DNA"/>
</dbReference>
<dbReference type="InterPro" id="IPR006527">
    <property type="entry name" value="F-box-assoc_dom_typ1"/>
</dbReference>
<organism evidence="3 4">
    <name type="scientific">Trema orientale</name>
    <name type="common">Charcoal tree</name>
    <name type="synonym">Celtis orientalis</name>
    <dbReference type="NCBI Taxonomy" id="63057"/>
    <lineage>
        <taxon>Eukaryota</taxon>
        <taxon>Viridiplantae</taxon>
        <taxon>Streptophyta</taxon>
        <taxon>Embryophyta</taxon>
        <taxon>Tracheophyta</taxon>
        <taxon>Spermatophyta</taxon>
        <taxon>Magnoliopsida</taxon>
        <taxon>eudicotyledons</taxon>
        <taxon>Gunneridae</taxon>
        <taxon>Pentapetalae</taxon>
        <taxon>rosids</taxon>
        <taxon>fabids</taxon>
        <taxon>Rosales</taxon>
        <taxon>Cannabaceae</taxon>
        <taxon>Trema</taxon>
    </lineage>
</organism>
<keyword evidence="4" id="KW-1185">Reference proteome</keyword>
<dbReference type="CDD" id="cd22157">
    <property type="entry name" value="F-box_AtFBW1-like"/>
    <property type="match status" value="1"/>
</dbReference>
<dbReference type="NCBIfam" id="TIGR01640">
    <property type="entry name" value="F_box_assoc_1"/>
    <property type="match status" value="1"/>
</dbReference>
<dbReference type="InterPro" id="IPR001810">
    <property type="entry name" value="F-box_dom"/>
</dbReference>
<sequence length="332" mass="37418">MASLPWAAIVNILARLPVKDLLRYRCVSKLWCSLIDGPDFIKMHLNHSMETSSNLGLIRAGRQLHWVGLDTLNKAVRLKPPSEQVTRDAHFGKFMKVPISDKENPGKFEFGTVGFGYDPVNDDHKFLRMTHYFGRDSSSFESEVKVYSLKSKTWKRVGDHLYHGYHCESGVLVGNSLHWMMRVRFPDSTSVHIVVAFDFVTEKYWEILLPDKKSKQEYGVKESWTKLFSVVPSDVTGVFKSATPLAYLKSARQVLFDLDGEKLMVYDLDTKKAKSVRKISECPKCLHTFISVGSLVGLGGLGGGDGENSGKKEGENGDNREKQEQQPGGQKR</sequence>
<dbReference type="Pfam" id="PF00646">
    <property type="entry name" value="F-box"/>
    <property type="match status" value="1"/>
</dbReference>
<dbReference type="Proteomes" id="UP000237000">
    <property type="component" value="Unassembled WGS sequence"/>
</dbReference>
<dbReference type="InParanoid" id="A0A2P5F0N6"/>
<evidence type="ECO:0000259" key="2">
    <source>
        <dbReference type="PROSITE" id="PS50181"/>
    </source>
</evidence>
<dbReference type="SMART" id="SM00256">
    <property type="entry name" value="FBOX"/>
    <property type="match status" value="1"/>
</dbReference>
<dbReference type="InterPro" id="IPR036047">
    <property type="entry name" value="F-box-like_dom_sf"/>
</dbReference>
<dbReference type="InterPro" id="IPR017451">
    <property type="entry name" value="F-box-assoc_interact_dom"/>
</dbReference>
<evidence type="ECO:0000313" key="3">
    <source>
        <dbReference type="EMBL" id="PON91356.1"/>
    </source>
</evidence>
<name>A0A2P5F0N6_TREOI</name>
<evidence type="ECO:0000313" key="4">
    <source>
        <dbReference type="Proteomes" id="UP000237000"/>
    </source>
</evidence>
<dbReference type="OrthoDB" id="591557at2759"/>
<feature type="region of interest" description="Disordered" evidence="1">
    <location>
        <begin position="301"/>
        <end position="332"/>
    </location>
</feature>
<reference evidence="4" key="1">
    <citation type="submission" date="2016-06" db="EMBL/GenBank/DDBJ databases">
        <title>Parallel loss of symbiosis genes in relatives of nitrogen-fixing non-legume Parasponia.</title>
        <authorList>
            <person name="Van Velzen R."/>
            <person name="Holmer R."/>
            <person name="Bu F."/>
            <person name="Rutten L."/>
            <person name="Van Zeijl A."/>
            <person name="Liu W."/>
            <person name="Santuari L."/>
            <person name="Cao Q."/>
            <person name="Sharma T."/>
            <person name="Shen D."/>
            <person name="Roswanjaya Y."/>
            <person name="Wardhani T."/>
            <person name="Kalhor M.S."/>
            <person name="Jansen J."/>
            <person name="Van den Hoogen J."/>
            <person name="Gungor B."/>
            <person name="Hartog M."/>
            <person name="Hontelez J."/>
            <person name="Verver J."/>
            <person name="Yang W.-C."/>
            <person name="Schijlen E."/>
            <person name="Repin R."/>
            <person name="Schilthuizen M."/>
            <person name="Schranz E."/>
            <person name="Heidstra R."/>
            <person name="Miyata K."/>
            <person name="Fedorova E."/>
            <person name="Kohlen W."/>
            <person name="Bisseling T."/>
            <person name="Smit S."/>
            <person name="Geurts R."/>
        </authorList>
    </citation>
    <scope>NUCLEOTIDE SEQUENCE [LARGE SCALE GENOMIC DNA]</scope>
    <source>
        <strain evidence="4">cv. RG33-2</strain>
    </source>
</reference>
<dbReference type="Pfam" id="PF07734">
    <property type="entry name" value="FBA_1"/>
    <property type="match status" value="1"/>
</dbReference>
<dbReference type="PANTHER" id="PTHR31672:SF13">
    <property type="entry name" value="F-BOX PROTEIN CPR30-LIKE"/>
    <property type="match status" value="1"/>
</dbReference>
<gene>
    <name evidence="3" type="ORF">TorRG33x02_129190</name>
</gene>
<protein>
    <submittedName>
        <fullName evidence="3">F-box domain containing protein</fullName>
    </submittedName>
</protein>